<gene>
    <name evidence="1" type="ORF">NPIL_236221</name>
</gene>
<evidence type="ECO:0000313" key="1">
    <source>
        <dbReference type="EMBL" id="GFT03511.1"/>
    </source>
</evidence>
<sequence length="108" mass="11892">MVGGNRVSKEQPSVNYEPALAQNIACSEFQSLHRVVSACLRCSSQPYPSHVSSCHKCRQFQPSSDPCCRGAESQIVVKEACPALEFRTHRSRPGFASPGSAHFRCPER</sequence>
<dbReference type="EMBL" id="BMAW01102271">
    <property type="protein sequence ID" value="GFT03511.1"/>
    <property type="molecule type" value="Genomic_DNA"/>
</dbReference>
<reference evidence="1" key="1">
    <citation type="submission" date="2020-08" db="EMBL/GenBank/DDBJ databases">
        <title>Multicomponent nature underlies the extraordinary mechanical properties of spider dragline silk.</title>
        <authorList>
            <person name="Kono N."/>
            <person name="Nakamura H."/>
            <person name="Mori M."/>
            <person name="Yoshida Y."/>
            <person name="Ohtoshi R."/>
            <person name="Malay A.D."/>
            <person name="Moran D.A.P."/>
            <person name="Tomita M."/>
            <person name="Numata K."/>
            <person name="Arakawa K."/>
        </authorList>
    </citation>
    <scope>NUCLEOTIDE SEQUENCE</scope>
</reference>
<name>A0A8X6TD96_NEPPI</name>
<evidence type="ECO:0000313" key="2">
    <source>
        <dbReference type="Proteomes" id="UP000887013"/>
    </source>
</evidence>
<protein>
    <submittedName>
        <fullName evidence="1">Uncharacterized protein</fullName>
    </submittedName>
</protein>
<keyword evidence="2" id="KW-1185">Reference proteome</keyword>
<dbReference type="AlphaFoldDB" id="A0A8X6TD96"/>
<proteinExistence type="predicted"/>
<accession>A0A8X6TD96</accession>
<organism evidence="1 2">
    <name type="scientific">Nephila pilipes</name>
    <name type="common">Giant wood spider</name>
    <name type="synonym">Nephila maculata</name>
    <dbReference type="NCBI Taxonomy" id="299642"/>
    <lineage>
        <taxon>Eukaryota</taxon>
        <taxon>Metazoa</taxon>
        <taxon>Ecdysozoa</taxon>
        <taxon>Arthropoda</taxon>
        <taxon>Chelicerata</taxon>
        <taxon>Arachnida</taxon>
        <taxon>Araneae</taxon>
        <taxon>Araneomorphae</taxon>
        <taxon>Entelegynae</taxon>
        <taxon>Araneoidea</taxon>
        <taxon>Nephilidae</taxon>
        <taxon>Nephila</taxon>
    </lineage>
</organism>
<comment type="caution">
    <text evidence="1">The sequence shown here is derived from an EMBL/GenBank/DDBJ whole genome shotgun (WGS) entry which is preliminary data.</text>
</comment>
<dbReference type="Proteomes" id="UP000887013">
    <property type="component" value="Unassembled WGS sequence"/>
</dbReference>